<keyword evidence="3" id="KW-1185">Reference proteome</keyword>
<dbReference type="EMBL" id="CP120734">
    <property type="protein sequence ID" value="WFD12428.1"/>
    <property type="molecule type" value="Genomic_DNA"/>
</dbReference>
<feature type="transmembrane region" description="Helical" evidence="1">
    <location>
        <begin position="83"/>
        <end position="102"/>
    </location>
</feature>
<evidence type="ECO:0000313" key="2">
    <source>
        <dbReference type="EMBL" id="WFD12428.1"/>
    </source>
</evidence>
<sequence length="203" mass="23766">MRIDGLYKEYKVKKEKILLCLVIFSIISLIIVGHIISIGIELNNVSGTYSNTKNISQSSEIDVNNYINQTSYDMQSKNYKEEISLFVFLFLAAAAIYHIYFFTKTKLIMNNKGIELYSIYSKKPCNTLYWNEIKSIQIGYILANGNRISRYGIKIRHIKKSHSQHEQLKEFVPIIRFKNYSNLIKDLEEIAEELNIDIYHMDD</sequence>
<keyword evidence="1" id="KW-0472">Membrane</keyword>
<dbReference type="RefSeq" id="WP_277734828.1">
    <property type="nucleotide sequence ID" value="NZ_CP120734.1"/>
</dbReference>
<feature type="transmembrane region" description="Helical" evidence="1">
    <location>
        <begin position="17"/>
        <end position="40"/>
    </location>
</feature>
<evidence type="ECO:0000256" key="1">
    <source>
        <dbReference type="SAM" id="Phobius"/>
    </source>
</evidence>
<keyword evidence="1" id="KW-1133">Transmembrane helix</keyword>
<accession>A0ABY8EHK2</accession>
<dbReference type="Proteomes" id="UP001222800">
    <property type="component" value="Plasmid unnamed1"/>
</dbReference>
<proteinExistence type="predicted"/>
<organism evidence="2 3">
    <name type="scientific">Tepidibacter hydrothermalis</name>
    <dbReference type="NCBI Taxonomy" id="3036126"/>
    <lineage>
        <taxon>Bacteria</taxon>
        <taxon>Bacillati</taxon>
        <taxon>Bacillota</taxon>
        <taxon>Clostridia</taxon>
        <taxon>Peptostreptococcales</taxon>
        <taxon>Peptostreptococcaceae</taxon>
        <taxon>Tepidibacter</taxon>
    </lineage>
</organism>
<keyword evidence="1" id="KW-0812">Transmembrane</keyword>
<reference evidence="2 3" key="1">
    <citation type="submission" date="2023-03" db="EMBL/GenBank/DDBJ databases">
        <title>Complete genome sequence of Tepidibacter sp. SWIR-1, isolated from a deep-sea hydrothermal vent.</title>
        <authorList>
            <person name="Li X."/>
        </authorList>
    </citation>
    <scope>NUCLEOTIDE SEQUENCE [LARGE SCALE GENOMIC DNA]</scope>
    <source>
        <strain evidence="2 3">SWIR-1</strain>
        <plasmid evidence="2 3">unnamed1</plasmid>
    </source>
</reference>
<name>A0ABY8EHK2_9FIRM</name>
<gene>
    <name evidence="2" type="ORF">P4S50_20045</name>
</gene>
<evidence type="ECO:0000313" key="3">
    <source>
        <dbReference type="Proteomes" id="UP001222800"/>
    </source>
</evidence>
<protein>
    <submittedName>
        <fullName evidence="2">Uncharacterized protein</fullName>
    </submittedName>
</protein>
<keyword evidence="2" id="KW-0614">Plasmid</keyword>
<geneLocation type="plasmid" evidence="2 3">
    <name>unnamed1</name>
</geneLocation>